<dbReference type="EMBL" id="PYNF01000003">
    <property type="protein sequence ID" value="PSV00490.1"/>
    <property type="molecule type" value="Genomic_DNA"/>
</dbReference>
<sequence length="188" mass="21294">MNSFFFFVRETSQNTVTLNPTPTKTFSHEEREYIKALLKAEGLTVSNTGKASVSIIDGVSDLSSPDYDLVKLVENIVPKAMTKAELKSISTNKKQKDLDKKKREAQAKLFKEEPAAVEWCFSIFGETFSNKYNLAKLVLFISNRTESFEGLANWKWEDGLRKIDAVKDNEDGTFTILFDKIKEAFANS</sequence>
<evidence type="ECO:0000313" key="1">
    <source>
        <dbReference type="EMBL" id="PSV00490.1"/>
    </source>
</evidence>
<evidence type="ECO:0000313" key="2">
    <source>
        <dbReference type="Proteomes" id="UP000241426"/>
    </source>
</evidence>
<organism evidence="1 2">
    <name type="scientific">Photobacterium kishitanii</name>
    <dbReference type="NCBI Taxonomy" id="318456"/>
    <lineage>
        <taxon>Bacteria</taxon>
        <taxon>Pseudomonadati</taxon>
        <taxon>Pseudomonadota</taxon>
        <taxon>Gammaproteobacteria</taxon>
        <taxon>Vibrionales</taxon>
        <taxon>Vibrionaceae</taxon>
        <taxon>Photobacterium</taxon>
    </lineage>
</organism>
<accession>A0A2T3KLG6</accession>
<reference evidence="1 2" key="1">
    <citation type="submission" date="2018-01" db="EMBL/GenBank/DDBJ databases">
        <title>Whole genome sequencing of Histamine producing bacteria.</title>
        <authorList>
            <person name="Butler K."/>
        </authorList>
    </citation>
    <scope>NUCLEOTIDE SEQUENCE [LARGE SCALE GENOMIC DNA]</scope>
    <source>
        <strain evidence="1 2">FS-7.2</strain>
    </source>
</reference>
<name>A0A2T3KLG6_9GAMM</name>
<comment type="caution">
    <text evidence="1">The sequence shown here is derived from an EMBL/GenBank/DDBJ whole genome shotgun (WGS) entry which is preliminary data.</text>
</comment>
<gene>
    <name evidence="1" type="ORF">C9J27_04980</name>
</gene>
<dbReference type="AlphaFoldDB" id="A0A2T3KLG6"/>
<dbReference type="Proteomes" id="UP000241426">
    <property type="component" value="Unassembled WGS sequence"/>
</dbReference>
<proteinExistence type="predicted"/>
<dbReference type="RefSeq" id="WP_107289120.1">
    <property type="nucleotide sequence ID" value="NZ_PYNF01000003.1"/>
</dbReference>
<protein>
    <submittedName>
        <fullName evidence="1">Uncharacterized protein</fullName>
    </submittedName>
</protein>